<dbReference type="GO" id="GO:0016787">
    <property type="term" value="F:hydrolase activity"/>
    <property type="evidence" value="ECO:0007669"/>
    <property type="project" value="InterPro"/>
</dbReference>
<reference evidence="2 3" key="1">
    <citation type="journal article" date="2015" name="Genome Announc.">
        <title>Complete Genome Sequence of the Novel Leech Symbiont Mucinivorans hirudinis M3T.</title>
        <authorList>
            <person name="Nelson M.C."/>
            <person name="Bomar L."/>
            <person name="Graf J."/>
        </authorList>
    </citation>
    <scope>NUCLEOTIDE SEQUENCE [LARGE SCALE GENOMIC DNA]</scope>
    <source>
        <strain evidence="3">M3</strain>
    </source>
</reference>
<dbReference type="Pfam" id="PF00149">
    <property type="entry name" value="Metallophos"/>
    <property type="match status" value="1"/>
</dbReference>
<protein>
    <recommendedName>
        <fullName evidence="1">Calcineurin-like phosphoesterase domain-containing protein</fullName>
    </recommendedName>
</protein>
<dbReference type="AlphaFoldDB" id="A0A060RAG9"/>
<dbReference type="HOGENOM" id="CLU_1101880_0_0_10"/>
<dbReference type="Gene3D" id="3.60.21.10">
    <property type="match status" value="1"/>
</dbReference>
<dbReference type="Proteomes" id="UP000027616">
    <property type="component" value="Chromosome I"/>
</dbReference>
<evidence type="ECO:0000313" key="3">
    <source>
        <dbReference type="Proteomes" id="UP000027616"/>
    </source>
</evidence>
<dbReference type="eggNOG" id="COG0639">
    <property type="taxonomic scope" value="Bacteria"/>
</dbReference>
<evidence type="ECO:0000259" key="1">
    <source>
        <dbReference type="Pfam" id="PF00149"/>
    </source>
</evidence>
<dbReference type="KEGG" id="rbc:BN938_2565"/>
<evidence type="ECO:0000313" key="2">
    <source>
        <dbReference type="EMBL" id="CDN32635.1"/>
    </source>
</evidence>
<feature type="domain" description="Calcineurin-like phosphoesterase" evidence="1">
    <location>
        <begin position="13"/>
        <end position="186"/>
    </location>
</feature>
<gene>
    <name evidence="2" type="ORF">BN938_2565</name>
</gene>
<dbReference type="EMBL" id="HG934468">
    <property type="protein sequence ID" value="CDN32635.1"/>
    <property type="molecule type" value="Genomic_DNA"/>
</dbReference>
<dbReference type="OrthoDB" id="1030079at2"/>
<keyword evidence="3" id="KW-1185">Reference proteome</keyword>
<dbReference type="InterPro" id="IPR029052">
    <property type="entry name" value="Metallo-depent_PP-like"/>
</dbReference>
<name>A0A060RAG9_9BACT</name>
<sequence>MTILDYSNYNSLCVCGDIHGEFRTLMFNIKRLGIENSVIIVAGDCGIGFEKESHYTQLYNKLDKTLEATNNILLLVRGNHDDPTYFDGEKINFERMKCIPDYSVVLAANRKVLCIGGAVSIDRKHRRDSMWIDQLKNGKARPLYWENEAAVFNVQALNELRDMAIDTVVTHTCPSFSYPVSKAGIESWLLKDSELLGDLNAEREEMDKIYNQLIADNHPLRSWYYAHFHQSYTEFIDNISYSLLNIMEIKVV</sequence>
<organism evidence="2 3">
    <name type="scientific">Mucinivorans hirudinis</name>
    <dbReference type="NCBI Taxonomy" id="1433126"/>
    <lineage>
        <taxon>Bacteria</taxon>
        <taxon>Pseudomonadati</taxon>
        <taxon>Bacteroidota</taxon>
        <taxon>Bacteroidia</taxon>
        <taxon>Bacteroidales</taxon>
        <taxon>Rikenellaceae</taxon>
        <taxon>Mucinivorans</taxon>
    </lineage>
</organism>
<dbReference type="STRING" id="1433126.BN938_2565"/>
<dbReference type="InterPro" id="IPR004843">
    <property type="entry name" value="Calcineurin-like_PHP"/>
</dbReference>
<dbReference type="SUPFAM" id="SSF56300">
    <property type="entry name" value="Metallo-dependent phosphatases"/>
    <property type="match status" value="1"/>
</dbReference>
<proteinExistence type="predicted"/>
<accession>A0A060RAG9</accession>